<organism evidence="3 4">
    <name type="scientific">Talaromyces proteolyticus</name>
    <dbReference type="NCBI Taxonomy" id="1131652"/>
    <lineage>
        <taxon>Eukaryota</taxon>
        <taxon>Fungi</taxon>
        <taxon>Dikarya</taxon>
        <taxon>Ascomycota</taxon>
        <taxon>Pezizomycotina</taxon>
        <taxon>Eurotiomycetes</taxon>
        <taxon>Eurotiomycetidae</taxon>
        <taxon>Eurotiales</taxon>
        <taxon>Trichocomaceae</taxon>
        <taxon>Talaromyces</taxon>
        <taxon>Talaromyces sect. Bacilispori</taxon>
    </lineage>
</organism>
<feature type="compositionally biased region" description="Basic and acidic residues" evidence="1">
    <location>
        <begin position="481"/>
        <end position="501"/>
    </location>
</feature>
<sequence>MPSAVSKDELCESILDFATNGTYPDSQDLVSLDFPLSLLPEELRRISEVREQVQKEICALSNNTKLDVDGWIFQARQLHTDIERSRDIAREIVAQHERTLPLQAAVKDASAKVNLVQTELTFNQAVTDVLEKAREFCSRIDDGQKAVEEERITDAIAYVESAESFLKDAKLSGYDGLSNILHENASHLRKSIIELLRLQWASEVRINKNEMALHINNEPDQSKLYTLIESLSQLHVLESVNNFFQRDLMESIIQPIIVSHVPGEGCEVSVDNHGLKVGKAVSTSVSEVFNRLAVVLSYLQKKLPLSILEPLSQSIIPTISTTLCDSWLTPSIPLDVDHLQAFEGTLTSVKDFCGLIEGFGWHGQESLASWIDQFPRLWLTCRRVDSLDQVRKILIHSNGATKEVTRVEKQMVTSDDDVLLDSGAMDEWDADWDDENEEEPKQAATDEDDVSAWGLEDEAENEAKADDDADDAWGWGDDNEDRNPVEKEEAPLRNPHQEKSSSKPTAAKEITLTETYMVTDIPDSIITLVMRQISDSQSLSGPDFSTSRVVSSKTGLTALPTLILAMFKAIASSFYSLKLNAGNIHLYNDSMYLAEQVRNIVTEQQMARLLSDVDGLERFARLSYSKEMQTQRTIVTDLLDGSQGFIHCSEQPFLKECENAIDATVDRIRDLFKEWKGILSHSALLQAMGSLVSTVINKTIIDIEDLSDISEEESQQLLSFCNKLSKLEDMFMPEPATDGVSTAAVYVRNWLKFQYLISILESSLADIRYLWTEGELSLEFTGGEVIDLINALFAESDHRRKTISEIRRTHVGT</sequence>
<dbReference type="RefSeq" id="XP_046069302.1">
    <property type="nucleotide sequence ID" value="XM_046213195.1"/>
</dbReference>
<evidence type="ECO:0000259" key="2">
    <source>
        <dbReference type="Pfam" id="PF22766"/>
    </source>
</evidence>
<dbReference type="Gene3D" id="1.10.357.150">
    <property type="match status" value="1"/>
</dbReference>
<dbReference type="PANTHER" id="PTHR12205">
    <property type="entry name" value="CENTROMERE/KINETOCHORE PROTEIN ZW10"/>
    <property type="match status" value="1"/>
</dbReference>
<dbReference type="InterPro" id="IPR055148">
    <property type="entry name" value="ZW10_C_2"/>
</dbReference>
<dbReference type="EMBL" id="JAJTJA010000009">
    <property type="protein sequence ID" value="KAH8693632.1"/>
    <property type="molecule type" value="Genomic_DNA"/>
</dbReference>
<dbReference type="InterPro" id="IPR046362">
    <property type="entry name" value="Zw10/DSL1_C_sf"/>
</dbReference>
<dbReference type="GO" id="GO:0005737">
    <property type="term" value="C:cytoplasm"/>
    <property type="evidence" value="ECO:0007669"/>
    <property type="project" value="GOC"/>
</dbReference>
<dbReference type="GO" id="GO:1990423">
    <property type="term" value="C:RZZ complex"/>
    <property type="evidence" value="ECO:0007669"/>
    <property type="project" value="TreeGrafter"/>
</dbReference>
<dbReference type="GO" id="GO:0007094">
    <property type="term" value="P:mitotic spindle assembly checkpoint signaling"/>
    <property type="evidence" value="ECO:0007669"/>
    <property type="project" value="TreeGrafter"/>
</dbReference>
<evidence type="ECO:0000313" key="3">
    <source>
        <dbReference type="EMBL" id="KAH8693632.1"/>
    </source>
</evidence>
<dbReference type="PANTHER" id="PTHR12205:SF0">
    <property type="entry name" value="CENTROMERE_KINETOCHORE PROTEIN ZW10 HOMOLOG"/>
    <property type="match status" value="1"/>
</dbReference>
<keyword evidence="4" id="KW-1185">Reference proteome</keyword>
<name>A0AAD4KQX9_9EURO</name>
<accession>A0AAD4KQX9</accession>
<dbReference type="GO" id="GO:0006888">
    <property type="term" value="P:endoplasmic reticulum to Golgi vesicle-mediated transport"/>
    <property type="evidence" value="ECO:0007669"/>
    <property type="project" value="TreeGrafter"/>
</dbReference>
<dbReference type="Pfam" id="PF22766">
    <property type="entry name" value="ZW10_C2"/>
    <property type="match status" value="1"/>
</dbReference>
<dbReference type="GeneID" id="70243482"/>
<evidence type="ECO:0000313" key="4">
    <source>
        <dbReference type="Proteomes" id="UP001201262"/>
    </source>
</evidence>
<comment type="caution">
    <text evidence="3">The sequence shown here is derived from an EMBL/GenBank/DDBJ whole genome shotgun (WGS) entry which is preliminary data.</text>
</comment>
<gene>
    <name evidence="3" type="ORF">BGW36DRAFT_345331</name>
</gene>
<proteinExistence type="predicted"/>
<dbReference type="AlphaFoldDB" id="A0AAD4KQX9"/>
<feature type="region of interest" description="Disordered" evidence="1">
    <location>
        <begin position="458"/>
        <end position="508"/>
    </location>
</feature>
<protein>
    <submittedName>
        <fullName evidence="3">Centromere/kinetochore Zw10-domain-containing protein</fullName>
    </submittedName>
</protein>
<dbReference type="Proteomes" id="UP001201262">
    <property type="component" value="Unassembled WGS sequence"/>
</dbReference>
<evidence type="ECO:0000256" key="1">
    <source>
        <dbReference type="SAM" id="MobiDB-lite"/>
    </source>
</evidence>
<reference evidence="3" key="1">
    <citation type="submission" date="2021-12" db="EMBL/GenBank/DDBJ databases">
        <title>Convergent genome expansion in fungi linked to evolution of root-endophyte symbiosis.</title>
        <authorList>
            <consortium name="DOE Joint Genome Institute"/>
            <person name="Ke Y.-H."/>
            <person name="Bonito G."/>
            <person name="Liao H.-L."/>
            <person name="Looney B."/>
            <person name="Rojas-Flechas A."/>
            <person name="Nash J."/>
            <person name="Hameed K."/>
            <person name="Schadt C."/>
            <person name="Martin F."/>
            <person name="Crous P.W."/>
            <person name="Miettinen O."/>
            <person name="Magnuson J.K."/>
            <person name="Labbe J."/>
            <person name="Jacobson D."/>
            <person name="Doktycz M.J."/>
            <person name="Veneault-Fourrey C."/>
            <person name="Kuo A."/>
            <person name="Mondo S."/>
            <person name="Calhoun S."/>
            <person name="Riley R."/>
            <person name="Ohm R."/>
            <person name="LaButti K."/>
            <person name="Andreopoulos B."/>
            <person name="Pangilinan J."/>
            <person name="Nolan M."/>
            <person name="Tritt A."/>
            <person name="Clum A."/>
            <person name="Lipzen A."/>
            <person name="Daum C."/>
            <person name="Barry K."/>
            <person name="Grigoriev I.V."/>
            <person name="Vilgalys R."/>
        </authorList>
    </citation>
    <scope>NUCLEOTIDE SEQUENCE</scope>
    <source>
        <strain evidence="3">PMI_201</strain>
    </source>
</reference>
<feature type="domain" description="ZW10 C-terminal helical" evidence="2">
    <location>
        <begin position="660"/>
        <end position="806"/>
    </location>
</feature>